<organism evidence="1">
    <name type="scientific">bioreactor metagenome</name>
    <dbReference type="NCBI Taxonomy" id="1076179"/>
    <lineage>
        <taxon>unclassified sequences</taxon>
        <taxon>metagenomes</taxon>
        <taxon>ecological metagenomes</taxon>
    </lineage>
</organism>
<dbReference type="EMBL" id="VSSQ01047551">
    <property type="protein sequence ID" value="MPN01558.1"/>
    <property type="molecule type" value="Genomic_DNA"/>
</dbReference>
<name>A0A645EHS0_9ZZZZ</name>
<evidence type="ECO:0000313" key="1">
    <source>
        <dbReference type="EMBL" id="MPN01558.1"/>
    </source>
</evidence>
<protein>
    <submittedName>
        <fullName evidence="1">Uncharacterized protein</fullName>
    </submittedName>
</protein>
<sequence length="72" mass="7793">MKRIGTREMQGLDGNFALQLGIESQIDDALRPPPQLSFDFETPNLSAHFSISSIQTRCGTPSGPPLTSAFCP</sequence>
<accession>A0A645EHS0</accession>
<gene>
    <name evidence="1" type="ORF">SDC9_148767</name>
</gene>
<comment type="caution">
    <text evidence="1">The sequence shown here is derived from an EMBL/GenBank/DDBJ whole genome shotgun (WGS) entry which is preliminary data.</text>
</comment>
<dbReference type="AlphaFoldDB" id="A0A645EHS0"/>
<reference evidence="1" key="1">
    <citation type="submission" date="2019-08" db="EMBL/GenBank/DDBJ databases">
        <authorList>
            <person name="Kucharzyk K."/>
            <person name="Murdoch R.W."/>
            <person name="Higgins S."/>
            <person name="Loffler F."/>
        </authorList>
    </citation>
    <scope>NUCLEOTIDE SEQUENCE</scope>
</reference>
<proteinExistence type="predicted"/>